<proteinExistence type="predicted"/>
<sequence>MEDAERARRLVVEHGLLKYNLPDITDSAAQYRIKTRRRVLVIGQVDNDAAVRMGNPGKWRMVDIVRLAKLENPDAEILYRPHPEVYRGYQRTKFQRKLVENIATIVSPEGSLVELLNTTDQVYTLSSLSGLEALIRGVKVTTLGTPFYAGWGATDDRAAQPKGRTLTPTEIFAAVYLLYPKYMVNLPNIADALESTALKIRGDQILLTLSECRKTAQQEGRVRQQLAGSRHWPAILLHNVDDPEARNTAEEDCAPRFPAKDIMISSRDPFLQEIIIALMYGWISNNPVKYKLIVQASAFMDADQYFKLLNSLLLIDGSLAAKQVMANHLRQYPEFGDATEFLRRVGLSLVREGTQKRWEIISGQNSDNDILNIEPADLNDDQKAILYEVMQANFSNRNYVIAHRNCIQLLLLGYRSEDIMSRLMAIASMNFNFISLNALANIMLYASSSKNMLRALAVVCEQFPRASPVDFACWQAALVGARPAAASALLVPKHQPENAEEIERLSVLVAQHVYLNGEISVSTIQALIALEDFSTAIEKSEILIQKSPRDPAVLVVHSQALAAGGKIAKAFQFMSSVFPAFVHSPLVYREMLRLCILRGDYDFARQILTSAERNHVPVGEMLTRKTYFGMREPGKALATFREIELVETFRQHFSEKYYSDDIEKFDGSSIFLLPLYGPGDEIRFASIYSDIIRTVKQTELFIGCEPRLLTLFQRSFPEARMVAVERKSRKADYFDPNLYNLTRNPFLRGILDNRAVHIIEGVDATAAVTDALAEFRSSYDAFSGQPYLLADKQLAEGHKCRLPEGKLRVGISWRSSLNTFSRNEHYLSVQELLPLFSIENVQFVNLQYDECRQELDFVNSHFPGRLFDPEWIDQYNDLDSVAALISGLDLVITSATTVVELAGALGVPTWLMSNSSELHWRKLESTMSDVWHNSVTHVEGRILQDKQSLVVALVQKMNEWIVQHLHEEADHWMAASR</sequence>
<dbReference type="AlphaFoldDB" id="A0A840HR98"/>
<dbReference type="SUPFAM" id="SSF53756">
    <property type="entry name" value="UDP-Glycosyltransferase/glycogen phosphorylase"/>
    <property type="match status" value="1"/>
</dbReference>
<dbReference type="Gene3D" id="3.40.50.2000">
    <property type="entry name" value="Glycogen Phosphorylase B"/>
    <property type="match status" value="1"/>
</dbReference>
<dbReference type="Proteomes" id="UP000575068">
    <property type="component" value="Unassembled WGS sequence"/>
</dbReference>
<dbReference type="GO" id="GO:0000271">
    <property type="term" value="P:polysaccharide biosynthetic process"/>
    <property type="evidence" value="ECO:0007669"/>
    <property type="project" value="InterPro"/>
</dbReference>
<organism evidence="1 2">
    <name type="scientific">Rhizorhapis suberifaciens</name>
    <name type="common">corky root of lettuce</name>
    <dbReference type="NCBI Taxonomy" id="13656"/>
    <lineage>
        <taxon>Bacteria</taxon>
        <taxon>Pseudomonadati</taxon>
        <taxon>Pseudomonadota</taxon>
        <taxon>Alphaproteobacteria</taxon>
        <taxon>Sphingomonadales</taxon>
        <taxon>Sphingomonadaceae</taxon>
        <taxon>Rhizorhapis</taxon>
    </lineage>
</organism>
<dbReference type="Gene3D" id="1.25.40.10">
    <property type="entry name" value="Tetratricopeptide repeat domain"/>
    <property type="match status" value="1"/>
</dbReference>
<dbReference type="Pfam" id="PF05159">
    <property type="entry name" value="Capsule_synth"/>
    <property type="match status" value="1"/>
</dbReference>
<dbReference type="GO" id="GO:0015774">
    <property type="term" value="P:polysaccharide transport"/>
    <property type="evidence" value="ECO:0007669"/>
    <property type="project" value="InterPro"/>
</dbReference>
<reference evidence="1 2" key="1">
    <citation type="submission" date="2020-08" db="EMBL/GenBank/DDBJ databases">
        <title>Genomic Encyclopedia of Type Strains, Phase IV (KMG-IV): sequencing the most valuable type-strain genomes for metagenomic binning, comparative biology and taxonomic classification.</title>
        <authorList>
            <person name="Goeker M."/>
        </authorList>
    </citation>
    <scope>NUCLEOTIDE SEQUENCE [LARGE SCALE GENOMIC DNA]</scope>
    <source>
        <strain evidence="1 2">DSM 7465</strain>
    </source>
</reference>
<comment type="caution">
    <text evidence="1">The sequence shown here is derived from an EMBL/GenBank/DDBJ whole genome shotgun (WGS) entry which is preliminary data.</text>
</comment>
<accession>A0A840HR98</accession>
<protein>
    <submittedName>
        <fullName evidence="1">Capsular polysaccharide export protein</fullName>
    </submittedName>
</protein>
<dbReference type="RefSeq" id="WP_184473920.1">
    <property type="nucleotide sequence ID" value="NZ_JACHOV010000001.1"/>
</dbReference>
<dbReference type="InterPro" id="IPR011990">
    <property type="entry name" value="TPR-like_helical_dom_sf"/>
</dbReference>
<evidence type="ECO:0000313" key="2">
    <source>
        <dbReference type="Proteomes" id="UP000575068"/>
    </source>
</evidence>
<dbReference type="EMBL" id="JACHOV010000001">
    <property type="protein sequence ID" value="MBB4640086.1"/>
    <property type="molecule type" value="Genomic_DNA"/>
</dbReference>
<gene>
    <name evidence="1" type="ORF">HNQ99_000366</name>
</gene>
<dbReference type="InterPro" id="IPR007833">
    <property type="entry name" value="Capsule_polysaccharide_synth"/>
</dbReference>
<evidence type="ECO:0000313" key="1">
    <source>
        <dbReference type="EMBL" id="MBB4640086.1"/>
    </source>
</evidence>
<keyword evidence="2" id="KW-1185">Reference proteome</keyword>
<name>A0A840HR98_9SPHN</name>